<evidence type="ECO:0000256" key="10">
    <source>
        <dbReference type="HAMAP-Rule" id="MF_00185"/>
    </source>
</evidence>
<dbReference type="RefSeq" id="WP_181495894.1">
    <property type="nucleotide sequence ID" value="NZ_CP032152.1"/>
</dbReference>
<reference evidence="15" key="1">
    <citation type="submission" date="2018-09" db="EMBL/GenBank/DDBJ databases">
        <title>Complete genome sequence of thermophilic cyanobacteria strain Thermosynechococcus elongatus PKUAC-SCTE542.</title>
        <authorList>
            <person name="Liang Y."/>
            <person name="Tang J."/>
            <person name="Daroch M."/>
        </authorList>
    </citation>
    <scope>NUCLEOTIDE SEQUENCE [LARGE SCALE GENOMIC DNA]</scope>
    <source>
        <strain evidence="15">E542</strain>
    </source>
</reference>
<comment type="catalytic activity">
    <reaction evidence="9 10 11">
        <text>adenosine(37) in tRNA + dimethylallyl diphosphate = N(6)-dimethylallyladenosine(37) in tRNA + diphosphate</text>
        <dbReference type="Rhea" id="RHEA:26482"/>
        <dbReference type="Rhea" id="RHEA-COMP:10162"/>
        <dbReference type="Rhea" id="RHEA-COMP:10375"/>
        <dbReference type="ChEBI" id="CHEBI:33019"/>
        <dbReference type="ChEBI" id="CHEBI:57623"/>
        <dbReference type="ChEBI" id="CHEBI:74411"/>
        <dbReference type="ChEBI" id="CHEBI:74415"/>
        <dbReference type="EC" id="2.5.1.75"/>
    </reaction>
</comment>
<evidence type="ECO:0000313" key="14">
    <source>
        <dbReference type="EMBL" id="AXY67363.2"/>
    </source>
</evidence>
<keyword evidence="5 10" id="KW-0819">tRNA processing</keyword>
<dbReference type="NCBIfam" id="TIGR00174">
    <property type="entry name" value="miaA"/>
    <property type="match status" value="1"/>
</dbReference>
<evidence type="ECO:0000256" key="11">
    <source>
        <dbReference type="RuleBase" id="RU003783"/>
    </source>
</evidence>
<proteinExistence type="inferred from homology"/>
<dbReference type="GO" id="GO:0006400">
    <property type="term" value="P:tRNA modification"/>
    <property type="evidence" value="ECO:0007669"/>
    <property type="project" value="TreeGrafter"/>
</dbReference>
<protein>
    <recommendedName>
        <fullName evidence="10">tRNA dimethylallyltransferase</fullName>
        <ecNumber evidence="10">2.5.1.75</ecNumber>
    </recommendedName>
    <alternativeName>
        <fullName evidence="10">Dimethylallyl diphosphate:tRNA dimethylallyltransferase</fullName>
        <shortName evidence="10">DMAPP:tRNA dimethylallyltransferase</shortName>
        <shortName evidence="10">DMATase</shortName>
    </alternativeName>
    <alternativeName>
        <fullName evidence="10">Isopentenyl-diphosphate:tRNA isopentenyltransferase</fullName>
        <shortName evidence="10">IPP transferase</shortName>
        <shortName evidence="10">IPPT</shortName>
        <shortName evidence="10">IPTase</shortName>
    </alternativeName>
</protein>
<dbReference type="EC" id="2.5.1.75" evidence="10"/>
<evidence type="ECO:0000256" key="8">
    <source>
        <dbReference type="ARBA" id="ARBA00022842"/>
    </source>
</evidence>
<dbReference type="GO" id="GO:0052381">
    <property type="term" value="F:tRNA dimethylallyltransferase activity"/>
    <property type="evidence" value="ECO:0007669"/>
    <property type="project" value="UniProtKB-UniRule"/>
</dbReference>
<evidence type="ECO:0000256" key="13">
    <source>
        <dbReference type="RuleBase" id="RU003785"/>
    </source>
</evidence>
<organism evidence="14 15">
    <name type="scientific">Thermosynechococcus sichuanensis E542</name>
    <dbReference type="NCBI Taxonomy" id="2016101"/>
    <lineage>
        <taxon>Bacteria</taxon>
        <taxon>Bacillati</taxon>
        <taxon>Cyanobacteriota</taxon>
        <taxon>Cyanophyceae</taxon>
        <taxon>Acaryochloridales</taxon>
        <taxon>Thermosynechococcaceae</taxon>
        <taxon>Thermosynechococcus</taxon>
        <taxon>Thermosynechococcus sichuanensis</taxon>
    </lineage>
</organism>
<evidence type="ECO:0000256" key="4">
    <source>
        <dbReference type="ARBA" id="ARBA00022679"/>
    </source>
</evidence>
<feature type="binding site" evidence="10">
    <location>
        <begin position="11"/>
        <end position="18"/>
    </location>
    <ligand>
        <name>ATP</name>
        <dbReference type="ChEBI" id="CHEBI:30616"/>
    </ligand>
</feature>
<dbReference type="PANTHER" id="PTHR11088:SF60">
    <property type="entry name" value="TRNA DIMETHYLALLYLTRANSFERASE"/>
    <property type="match status" value="1"/>
</dbReference>
<dbReference type="EMBL" id="CP032152">
    <property type="protein sequence ID" value="AXY67363.2"/>
    <property type="molecule type" value="Genomic_DNA"/>
</dbReference>
<comment type="subunit">
    <text evidence="10">Monomer.</text>
</comment>
<dbReference type="HAMAP" id="MF_00185">
    <property type="entry name" value="IPP_trans"/>
    <property type="match status" value="1"/>
</dbReference>
<dbReference type="InterPro" id="IPR027417">
    <property type="entry name" value="P-loop_NTPase"/>
</dbReference>
<evidence type="ECO:0000256" key="7">
    <source>
        <dbReference type="ARBA" id="ARBA00022840"/>
    </source>
</evidence>
<keyword evidence="4 10" id="KW-0808">Transferase</keyword>
<keyword evidence="15" id="KW-1185">Reference proteome</keyword>
<feature type="binding site" evidence="10">
    <location>
        <begin position="13"/>
        <end position="18"/>
    </location>
    <ligand>
        <name>substrate</name>
    </ligand>
</feature>
<dbReference type="AlphaFoldDB" id="A0A3B7M9R2"/>
<keyword evidence="6 10" id="KW-0547">Nucleotide-binding</keyword>
<evidence type="ECO:0000313" key="15">
    <source>
        <dbReference type="Proteomes" id="UP000261812"/>
    </source>
</evidence>
<dbReference type="Pfam" id="PF01715">
    <property type="entry name" value="IPPT"/>
    <property type="match status" value="1"/>
</dbReference>
<dbReference type="Gene3D" id="3.40.50.300">
    <property type="entry name" value="P-loop containing nucleotide triphosphate hydrolases"/>
    <property type="match status" value="1"/>
</dbReference>
<accession>A0A3B7M9R2</accession>
<name>A0A3B7M9R2_9CYAN</name>
<dbReference type="KEGG" id="tsq:D3A95_01955"/>
<dbReference type="InterPro" id="IPR018022">
    <property type="entry name" value="IPT"/>
</dbReference>
<comment type="cofactor">
    <cofactor evidence="1 10">
        <name>Mg(2+)</name>
        <dbReference type="ChEBI" id="CHEBI:18420"/>
    </cofactor>
</comment>
<keyword evidence="7 10" id="KW-0067">ATP-binding</keyword>
<evidence type="ECO:0000256" key="12">
    <source>
        <dbReference type="RuleBase" id="RU003784"/>
    </source>
</evidence>
<evidence type="ECO:0000256" key="9">
    <source>
        <dbReference type="ARBA" id="ARBA00049563"/>
    </source>
</evidence>
<evidence type="ECO:0000256" key="6">
    <source>
        <dbReference type="ARBA" id="ARBA00022741"/>
    </source>
</evidence>
<dbReference type="InterPro" id="IPR039657">
    <property type="entry name" value="Dimethylallyltransferase"/>
</dbReference>
<feature type="site" description="Interaction with substrate tRNA" evidence="10">
    <location>
        <position position="125"/>
    </location>
</feature>
<dbReference type="SUPFAM" id="SSF52540">
    <property type="entry name" value="P-loop containing nucleoside triphosphate hydrolases"/>
    <property type="match status" value="2"/>
</dbReference>
<dbReference type="PANTHER" id="PTHR11088">
    <property type="entry name" value="TRNA DIMETHYLALLYLTRANSFERASE"/>
    <property type="match status" value="1"/>
</dbReference>
<sequence>MGDAGLIVIGGATATGKTALAIALAQQLNSVILSADSRQVYRGFDIGTAKPTPAQQQQVPHHLIDICDPRDTLTLAIYQAKAQALIAHYHAQGITPLLVGGTGLYIRSITQGLMMPQVPPQPELRAQLMALGQQECYQWLQQVDPLAAQRIHAHDQVRTLRALEVYYVTGVPLSQQQRREPPPYPIWYFALAGGDRQQQRARIEARTHQMLAMGWLDEIRQLQAQYGDELPLLDTLGYREMRQYLRGEVTLAEAIALTVQHTQQFAKRQRTWFRAEPGIHWLQATTLEEQLAEIHSQRCSSAAADNL</sequence>
<evidence type="ECO:0000256" key="5">
    <source>
        <dbReference type="ARBA" id="ARBA00022694"/>
    </source>
</evidence>
<comment type="caution">
    <text evidence="10">Lacks conserved residue(s) required for the propagation of feature annotation.</text>
</comment>
<dbReference type="Gene3D" id="1.10.20.140">
    <property type="match status" value="1"/>
</dbReference>
<evidence type="ECO:0000256" key="2">
    <source>
        <dbReference type="ARBA" id="ARBA00003213"/>
    </source>
</evidence>
<gene>
    <name evidence="10 14" type="primary">miaA</name>
    <name evidence="14" type="ORF">D3A95_01955</name>
</gene>
<evidence type="ECO:0000256" key="3">
    <source>
        <dbReference type="ARBA" id="ARBA00005842"/>
    </source>
</evidence>
<keyword evidence="8 10" id="KW-0460">Magnesium</keyword>
<dbReference type="GO" id="GO:0005524">
    <property type="term" value="F:ATP binding"/>
    <property type="evidence" value="ECO:0007669"/>
    <property type="project" value="UniProtKB-UniRule"/>
</dbReference>
<feature type="site" description="Interaction with substrate tRNA" evidence="10">
    <location>
        <position position="102"/>
    </location>
</feature>
<comment type="similarity">
    <text evidence="3 10 13">Belongs to the IPP transferase family.</text>
</comment>
<evidence type="ECO:0000256" key="1">
    <source>
        <dbReference type="ARBA" id="ARBA00001946"/>
    </source>
</evidence>
<dbReference type="Proteomes" id="UP000261812">
    <property type="component" value="Chromosome"/>
</dbReference>
<comment type="function">
    <text evidence="2 10 12">Catalyzes the transfer of a dimethylallyl group onto the adenine at position 37 in tRNAs that read codons beginning with uridine, leading to the formation of N6-(dimethylallyl)adenosine (i(6)A).</text>
</comment>
<feature type="region of interest" description="Interaction with substrate tRNA" evidence="10">
    <location>
        <begin position="36"/>
        <end position="39"/>
    </location>
</feature>